<dbReference type="AlphaFoldDB" id="A0A2U1T2F0"/>
<dbReference type="Pfam" id="PF12833">
    <property type="entry name" value="HTH_18"/>
    <property type="match status" value="1"/>
</dbReference>
<evidence type="ECO:0000256" key="1">
    <source>
        <dbReference type="ARBA" id="ARBA00023015"/>
    </source>
</evidence>
<evidence type="ECO:0000313" key="5">
    <source>
        <dbReference type="EMBL" id="PWB98037.1"/>
    </source>
</evidence>
<comment type="caution">
    <text evidence="5">The sequence shown here is derived from an EMBL/GenBank/DDBJ whole genome shotgun (WGS) entry which is preliminary data.</text>
</comment>
<dbReference type="GO" id="GO:0003700">
    <property type="term" value="F:DNA-binding transcription factor activity"/>
    <property type="evidence" value="ECO:0007669"/>
    <property type="project" value="InterPro"/>
</dbReference>
<evidence type="ECO:0000259" key="4">
    <source>
        <dbReference type="PROSITE" id="PS01124"/>
    </source>
</evidence>
<keyword evidence="6" id="KW-1185">Reference proteome</keyword>
<dbReference type="PANTHER" id="PTHR46796">
    <property type="entry name" value="HTH-TYPE TRANSCRIPTIONAL ACTIVATOR RHAS-RELATED"/>
    <property type="match status" value="1"/>
</dbReference>
<keyword evidence="2" id="KW-0238">DNA-binding</keyword>
<dbReference type="InterPro" id="IPR035418">
    <property type="entry name" value="AraC-bd_2"/>
</dbReference>
<reference evidence="6" key="1">
    <citation type="submission" date="2018-04" db="EMBL/GenBank/DDBJ databases">
        <authorList>
            <person name="Liu S."/>
            <person name="Wang Z."/>
            <person name="Li J."/>
        </authorList>
    </citation>
    <scope>NUCLEOTIDE SEQUENCE [LARGE SCALE GENOMIC DNA]</scope>
    <source>
        <strain evidence="6">S1194</strain>
    </source>
</reference>
<keyword evidence="1" id="KW-0805">Transcription regulation</keyword>
<evidence type="ECO:0000256" key="3">
    <source>
        <dbReference type="ARBA" id="ARBA00023163"/>
    </source>
</evidence>
<keyword evidence="3" id="KW-0804">Transcription</keyword>
<dbReference type="Proteomes" id="UP000244978">
    <property type="component" value="Unassembled WGS sequence"/>
</dbReference>
<dbReference type="GO" id="GO:0043565">
    <property type="term" value="F:sequence-specific DNA binding"/>
    <property type="evidence" value="ECO:0007669"/>
    <property type="project" value="InterPro"/>
</dbReference>
<dbReference type="SMART" id="SM00342">
    <property type="entry name" value="HTH_ARAC"/>
    <property type="match status" value="1"/>
</dbReference>
<gene>
    <name evidence="5" type="ORF">DF220_09490</name>
</gene>
<proteinExistence type="predicted"/>
<dbReference type="InterPro" id="IPR050204">
    <property type="entry name" value="AraC_XylS_family_regulators"/>
</dbReference>
<organism evidence="5 6">
    <name type="scientific">Homoserinimonas hongtaonis</name>
    <dbReference type="NCBI Taxonomy" id="2079791"/>
    <lineage>
        <taxon>Bacteria</taxon>
        <taxon>Bacillati</taxon>
        <taxon>Actinomycetota</taxon>
        <taxon>Actinomycetes</taxon>
        <taxon>Micrococcales</taxon>
        <taxon>Microbacteriaceae</taxon>
        <taxon>Homoserinimonas</taxon>
    </lineage>
</organism>
<dbReference type="InterPro" id="IPR018060">
    <property type="entry name" value="HTH_AraC"/>
</dbReference>
<dbReference type="SUPFAM" id="SSF46689">
    <property type="entry name" value="Homeodomain-like"/>
    <property type="match status" value="1"/>
</dbReference>
<sequence>MDARRRRMVEAQAALQTDSARAFVGAAESLPDWRNMLSRQAPMAVASSCSSSPNLSARLTQHQVGRVGLGRVDVDSAAHRIVRDERHIGSASDRSYLLTYQIRGDSILSQFGRNAALRPGDFTVALTSQPYEWQFDETVSCFICVVPEHMFDIPREPMRAIAARVVSGAEGMGKTVSPFFASLADDLDQVDGRLGLRLARHLLDLSATCLMSSFDSPEQTGAASSSATPTSAASNHRAAFAIREFITANLADPDLSPQSIAAAHFMSVRHLYSLFKHDEVSVAAWIRAKRLDNCRADLANPALRDRSIREIAARWGIADATHFSRLFRDRFGETPRLWRDRSVRQSVTLN</sequence>
<dbReference type="PROSITE" id="PS01124">
    <property type="entry name" value="HTH_ARAC_FAMILY_2"/>
    <property type="match status" value="1"/>
</dbReference>
<name>A0A2U1T2F0_9MICO</name>
<dbReference type="Gene3D" id="1.10.10.60">
    <property type="entry name" value="Homeodomain-like"/>
    <property type="match status" value="1"/>
</dbReference>
<evidence type="ECO:0000313" key="6">
    <source>
        <dbReference type="Proteomes" id="UP000244978"/>
    </source>
</evidence>
<dbReference type="InterPro" id="IPR009057">
    <property type="entry name" value="Homeodomain-like_sf"/>
</dbReference>
<accession>A0A2U1T2F0</accession>
<protein>
    <recommendedName>
        <fullName evidence="4">HTH araC/xylS-type domain-containing protein</fullName>
    </recommendedName>
</protein>
<dbReference type="Pfam" id="PF14525">
    <property type="entry name" value="AraC_binding_2"/>
    <property type="match status" value="1"/>
</dbReference>
<dbReference type="PANTHER" id="PTHR46796:SF6">
    <property type="entry name" value="ARAC SUBFAMILY"/>
    <property type="match status" value="1"/>
</dbReference>
<evidence type="ECO:0000256" key="2">
    <source>
        <dbReference type="ARBA" id="ARBA00023125"/>
    </source>
</evidence>
<feature type="domain" description="HTH araC/xylS-type" evidence="4">
    <location>
        <begin position="240"/>
        <end position="341"/>
    </location>
</feature>
<dbReference type="EMBL" id="QEEX01000001">
    <property type="protein sequence ID" value="PWB98037.1"/>
    <property type="molecule type" value="Genomic_DNA"/>
</dbReference>